<dbReference type="PANTHER" id="PTHR30040:SF2">
    <property type="entry name" value="FAD:PROTEIN FMN TRANSFERASE"/>
    <property type="match status" value="1"/>
</dbReference>
<sequence length="295" mass="30948">MTPTRRRFLTISAAAVALPSAAAARETARWAGFALGAHANMTLAGITPLYARPVFARLEAEIARLERIFSLYRDDSALARLNRDGRLQAPPPELLEVLTLSDALHAASHGAFDPSVQPLWRALATGGDTATARAAVGWDDVRFDAGGVRLGRPGMALTFNGIAQGYITDRIAALLRAQGLHDVLVDIGEVVALGRNADGRAWQAGIATPDGRVVHHVALGDRALATSAPQGTTLAAGQGHILDPGGGRPRHALVSVSAPRAALADGLSTALCLLDRDAGQRAVARFDDCVVEYII</sequence>
<comment type="cofactor">
    <cofactor evidence="1">
        <name>Mg(2+)</name>
        <dbReference type="ChEBI" id="CHEBI:18420"/>
    </cofactor>
</comment>
<evidence type="ECO:0000313" key="13">
    <source>
        <dbReference type="Proteomes" id="UP001589670"/>
    </source>
</evidence>
<dbReference type="GO" id="GO:0016740">
    <property type="term" value="F:transferase activity"/>
    <property type="evidence" value="ECO:0007669"/>
    <property type="project" value="UniProtKB-KW"/>
</dbReference>
<reference evidence="12 13" key="1">
    <citation type="submission" date="2024-09" db="EMBL/GenBank/DDBJ databases">
        <authorList>
            <person name="Sun Q."/>
            <person name="Mori K."/>
        </authorList>
    </citation>
    <scope>NUCLEOTIDE SEQUENCE [LARGE SCALE GENOMIC DNA]</scope>
    <source>
        <strain evidence="12 13">CECT 9424</strain>
    </source>
</reference>
<protein>
    <recommendedName>
        <fullName evidence="3">FAD:protein FMN transferase</fullName>
        <ecNumber evidence="2">2.7.1.180</ecNumber>
    </recommendedName>
    <alternativeName>
        <fullName evidence="9">Flavin transferase</fullName>
    </alternativeName>
</protein>
<keyword evidence="7" id="KW-0274">FAD</keyword>
<dbReference type="EMBL" id="JBHMEC010000026">
    <property type="protein sequence ID" value="MFB9151219.1"/>
    <property type="molecule type" value="Genomic_DNA"/>
</dbReference>
<evidence type="ECO:0000256" key="2">
    <source>
        <dbReference type="ARBA" id="ARBA00011955"/>
    </source>
</evidence>
<keyword evidence="5 12" id="KW-0808">Transferase</keyword>
<name>A0ABV5I3F9_9RHOB</name>
<dbReference type="Proteomes" id="UP001589670">
    <property type="component" value="Unassembled WGS sequence"/>
</dbReference>
<dbReference type="EC" id="2.7.1.180" evidence="2"/>
<dbReference type="PROSITE" id="PS51318">
    <property type="entry name" value="TAT"/>
    <property type="match status" value="1"/>
</dbReference>
<dbReference type="Pfam" id="PF02424">
    <property type="entry name" value="ApbE"/>
    <property type="match status" value="1"/>
</dbReference>
<evidence type="ECO:0000256" key="8">
    <source>
        <dbReference type="ARBA" id="ARBA00022842"/>
    </source>
</evidence>
<evidence type="ECO:0000256" key="4">
    <source>
        <dbReference type="ARBA" id="ARBA00022630"/>
    </source>
</evidence>
<comment type="catalytic activity">
    <reaction evidence="10">
        <text>L-threonyl-[protein] + FAD = FMN-L-threonyl-[protein] + AMP + H(+)</text>
        <dbReference type="Rhea" id="RHEA:36847"/>
        <dbReference type="Rhea" id="RHEA-COMP:11060"/>
        <dbReference type="Rhea" id="RHEA-COMP:11061"/>
        <dbReference type="ChEBI" id="CHEBI:15378"/>
        <dbReference type="ChEBI" id="CHEBI:30013"/>
        <dbReference type="ChEBI" id="CHEBI:57692"/>
        <dbReference type="ChEBI" id="CHEBI:74257"/>
        <dbReference type="ChEBI" id="CHEBI:456215"/>
        <dbReference type="EC" id="2.7.1.180"/>
    </reaction>
</comment>
<feature type="signal peptide" evidence="11">
    <location>
        <begin position="1"/>
        <end position="24"/>
    </location>
</feature>
<dbReference type="InterPro" id="IPR003374">
    <property type="entry name" value="ApbE-like_sf"/>
</dbReference>
<keyword evidence="13" id="KW-1185">Reference proteome</keyword>
<evidence type="ECO:0000256" key="10">
    <source>
        <dbReference type="ARBA" id="ARBA00048540"/>
    </source>
</evidence>
<feature type="chain" id="PRO_5046555032" description="FAD:protein FMN transferase" evidence="11">
    <location>
        <begin position="25"/>
        <end position="295"/>
    </location>
</feature>
<evidence type="ECO:0000256" key="3">
    <source>
        <dbReference type="ARBA" id="ARBA00016337"/>
    </source>
</evidence>
<gene>
    <name evidence="12" type="ORF">ACFFU4_15820</name>
</gene>
<evidence type="ECO:0000256" key="11">
    <source>
        <dbReference type="SAM" id="SignalP"/>
    </source>
</evidence>
<dbReference type="Gene3D" id="3.10.520.10">
    <property type="entry name" value="ApbE-like domains"/>
    <property type="match status" value="1"/>
</dbReference>
<dbReference type="RefSeq" id="WP_377070796.1">
    <property type="nucleotide sequence ID" value="NZ_JBHMEC010000026.1"/>
</dbReference>
<dbReference type="InterPro" id="IPR024932">
    <property type="entry name" value="ApbE"/>
</dbReference>
<evidence type="ECO:0000256" key="7">
    <source>
        <dbReference type="ARBA" id="ARBA00022827"/>
    </source>
</evidence>
<evidence type="ECO:0000256" key="1">
    <source>
        <dbReference type="ARBA" id="ARBA00001946"/>
    </source>
</evidence>
<dbReference type="PANTHER" id="PTHR30040">
    <property type="entry name" value="THIAMINE BIOSYNTHESIS LIPOPROTEIN APBE"/>
    <property type="match status" value="1"/>
</dbReference>
<comment type="caution">
    <text evidence="12">The sequence shown here is derived from an EMBL/GenBank/DDBJ whole genome shotgun (WGS) entry which is preliminary data.</text>
</comment>
<accession>A0ABV5I3F9</accession>
<dbReference type="InterPro" id="IPR006311">
    <property type="entry name" value="TAT_signal"/>
</dbReference>
<keyword evidence="4" id="KW-0285">Flavoprotein</keyword>
<evidence type="ECO:0000256" key="5">
    <source>
        <dbReference type="ARBA" id="ARBA00022679"/>
    </source>
</evidence>
<keyword evidence="11" id="KW-0732">Signal</keyword>
<evidence type="ECO:0000256" key="6">
    <source>
        <dbReference type="ARBA" id="ARBA00022723"/>
    </source>
</evidence>
<organism evidence="12 13">
    <name type="scientific">Roseovarius ramblicola</name>
    <dbReference type="NCBI Taxonomy" id="2022336"/>
    <lineage>
        <taxon>Bacteria</taxon>
        <taxon>Pseudomonadati</taxon>
        <taxon>Pseudomonadota</taxon>
        <taxon>Alphaproteobacteria</taxon>
        <taxon>Rhodobacterales</taxon>
        <taxon>Roseobacteraceae</taxon>
        <taxon>Roseovarius</taxon>
    </lineage>
</organism>
<keyword evidence="6" id="KW-0479">Metal-binding</keyword>
<dbReference type="SUPFAM" id="SSF143631">
    <property type="entry name" value="ApbE-like"/>
    <property type="match status" value="1"/>
</dbReference>
<evidence type="ECO:0000313" key="12">
    <source>
        <dbReference type="EMBL" id="MFB9151219.1"/>
    </source>
</evidence>
<keyword evidence="8" id="KW-0460">Magnesium</keyword>
<proteinExistence type="predicted"/>
<evidence type="ECO:0000256" key="9">
    <source>
        <dbReference type="ARBA" id="ARBA00031306"/>
    </source>
</evidence>